<dbReference type="PANTHER" id="PTHR47505">
    <property type="entry name" value="DNA UTILIZATION PROTEIN YHGH"/>
    <property type="match status" value="1"/>
</dbReference>
<protein>
    <submittedName>
        <fullName evidence="3">ComF family protein</fullName>
    </submittedName>
</protein>
<sequence length="246" mass="25805">MPSLPPFVREAVLDALAVLAPTECSGCGEPDRALCASCREALEPVPALVELPEFRVWAALDYASAPRAVLLAFKDGGRTDAARALGAALRASVVAALHDAALHDAAPRDAAPRDGPGGVHIATVPSSREAFRRRGYRPVELLLARAGLRSERVLRPVRPTADQASLGVAQRALNRAGSLRAVPRAAGRSYLLVDDILTTGSTLREAARALRAAGARVVGGAVVARTERRDGLNGWDGDTGRFTGDL</sequence>
<dbReference type="InterPro" id="IPR000836">
    <property type="entry name" value="PRTase_dom"/>
</dbReference>
<dbReference type="InterPro" id="IPR051910">
    <property type="entry name" value="ComF/GntX_DNA_util-trans"/>
</dbReference>
<dbReference type="EMBL" id="JAAGWY010000003">
    <property type="protein sequence ID" value="NEN07052.1"/>
    <property type="molecule type" value="Genomic_DNA"/>
</dbReference>
<keyword evidence="4" id="KW-1185">Reference proteome</keyword>
<comment type="caution">
    <text evidence="3">The sequence shown here is derived from an EMBL/GenBank/DDBJ whole genome shotgun (WGS) entry which is preliminary data.</text>
</comment>
<dbReference type="Gene3D" id="3.40.50.2020">
    <property type="match status" value="1"/>
</dbReference>
<feature type="domain" description="Phosphoribosyltransferase" evidence="2">
    <location>
        <begin position="172"/>
        <end position="226"/>
    </location>
</feature>
<accession>A0A6L9Y040</accession>
<name>A0A6L9Y040_9MICO</name>
<dbReference type="RefSeq" id="WP_163290510.1">
    <property type="nucleotide sequence ID" value="NZ_JAAGWY010000003.1"/>
</dbReference>
<dbReference type="SUPFAM" id="SSF53271">
    <property type="entry name" value="PRTase-like"/>
    <property type="match status" value="1"/>
</dbReference>
<proteinExistence type="inferred from homology"/>
<organism evidence="3 4">
    <name type="scientific">Leifsonia tongyongensis</name>
    <dbReference type="NCBI Taxonomy" id="1268043"/>
    <lineage>
        <taxon>Bacteria</taxon>
        <taxon>Bacillati</taxon>
        <taxon>Actinomycetota</taxon>
        <taxon>Actinomycetes</taxon>
        <taxon>Micrococcales</taxon>
        <taxon>Microbacteriaceae</taxon>
        <taxon>Leifsonia</taxon>
    </lineage>
</organism>
<gene>
    <name evidence="3" type="ORF">G3T36_14400</name>
</gene>
<dbReference type="Pfam" id="PF00156">
    <property type="entry name" value="Pribosyltran"/>
    <property type="match status" value="1"/>
</dbReference>
<dbReference type="InterPro" id="IPR029057">
    <property type="entry name" value="PRTase-like"/>
</dbReference>
<dbReference type="PANTHER" id="PTHR47505:SF1">
    <property type="entry name" value="DNA UTILIZATION PROTEIN YHGH"/>
    <property type="match status" value="1"/>
</dbReference>
<reference evidence="3 4" key="1">
    <citation type="journal article" date="2014" name="J. Microbiol.">
        <title>Diaminobutyricibacter tongyongensis gen. nov., sp. nov. and Homoserinibacter gongjuensis gen. nov., sp. nov. belong to the family Microbacteriaceae.</title>
        <authorList>
            <person name="Kim S.J."/>
            <person name="Ahn J.H."/>
            <person name="Weon H.Y."/>
            <person name="Hamada M."/>
            <person name="Suzuki K."/>
            <person name="Kwon S.W."/>
        </authorList>
    </citation>
    <scope>NUCLEOTIDE SEQUENCE [LARGE SCALE GENOMIC DNA]</scope>
    <source>
        <strain evidence="3 4">NBRC 108724</strain>
    </source>
</reference>
<dbReference type="Proteomes" id="UP000474967">
    <property type="component" value="Unassembled WGS sequence"/>
</dbReference>
<evidence type="ECO:0000313" key="3">
    <source>
        <dbReference type="EMBL" id="NEN07052.1"/>
    </source>
</evidence>
<evidence type="ECO:0000259" key="2">
    <source>
        <dbReference type="Pfam" id="PF00156"/>
    </source>
</evidence>
<dbReference type="AlphaFoldDB" id="A0A6L9Y040"/>
<comment type="similarity">
    <text evidence="1">Belongs to the ComF/GntX family.</text>
</comment>
<evidence type="ECO:0000313" key="4">
    <source>
        <dbReference type="Proteomes" id="UP000474967"/>
    </source>
</evidence>
<evidence type="ECO:0000256" key="1">
    <source>
        <dbReference type="ARBA" id="ARBA00008007"/>
    </source>
</evidence>